<organism evidence="1 2">
    <name type="scientific">Streptosporangium longisporum</name>
    <dbReference type="NCBI Taxonomy" id="46187"/>
    <lineage>
        <taxon>Bacteria</taxon>
        <taxon>Bacillati</taxon>
        <taxon>Actinomycetota</taxon>
        <taxon>Actinomycetes</taxon>
        <taxon>Streptosporangiales</taxon>
        <taxon>Streptosporangiaceae</taxon>
        <taxon>Streptosporangium</taxon>
    </lineage>
</organism>
<evidence type="ECO:0000313" key="2">
    <source>
        <dbReference type="Proteomes" id="UP001499930"/>
    </source>
</evidence>
<comment type="caution">
    <text evidence="1">The sequence shown here is derived from an EMBL/GenBank/DDBJ whole genome shotgun (WGS) entry which is preliminary data.</text>
</comment>
<evidence type="ECO:0000313" key="1">
    <source>
        <dbReference type="EMBL" id="GAA2991405.1"/>
    </source>
</evidence>
<sequence>MGPAGPPGPAGAAVLTARSSGSVATSINDVARFTALVLGNGTTSIRDPRTNPPWHGVMSVPGYPGDVTQVALDSDATNLYVTVLNATGMVSHTTCLVRPTPGTLSNPAWPRNCGAFTDLTPPN</sequence>
<dbReference type="Proteomes" id="UP001499930">
    <property type="component" value="Unassembled WGS sequence"/>
</dbReference>
<dbReference type="EMBL" id="BAAAWD010000006">
    <property type="protein sequence ID" value="GAA2991405.1"/>
    <property type="molecule type" value="Genomic_DNA"/>
</dbReference>
<accession>A0ABN3XSV6</accession>
<protein>
    <submittedName>
        <fullName evidence="1">Uncharacterized protein</fullName>
    </submittedName>
</protein>
<proteinExistence type="predicted"/>
<gene>
    <name evidence="1" type="ORF">GCM10017559_09200</name>
</gene>
<name>A0ABN3XSV6_9ACTN</name>
<keyword evidence="2" id="KW-1185">Reference proteome</keyword>
<dbReference type="RefSeq" id="WP_344888757.1">
    <property type="nucleotide sequence ID" value="NZ_BAAAWD010000006.1"/>
</dbReference>
<reference evidence="1 2" key="1">
    <citation type="journal article" date="2019" name="Int. J. Syst. Evol. Microbiol.">
        <title>The Global Catalogue of Microorganisms (GCM) 10K type strain sequencing project: providing services to taxonomists for standard genome sequencing and annotation.</title>
        <authorList>
            <consortium name="The Broad Institute Genomics Platform"/>
            <consortium name="The Broad Institute Genome Sequencing Center for Infectious Disease"/>
            <person name="Wu L."/>
            <person name="Ma J."/>
        </authorList>
    </citation>
    <scope>NUCLEOTIDE SEQUENCE [LARGE SCALE GENOMIC DNA]</scope>
    <source>
        <strain evidence="1 2">JCM 3106</strain>
    </source>
</reference>